<dbReference type="RefSeq" id="WP_011839570.1">
    <property type="nucleotide sequence ID" value="NC_009033.1"/>
</dbReference>
<dbReference type="HOGENOM" id="CLU_142667_0_0_2"/>
<keyword evidence="2" id="KW-1185">Reference proteome</keyword>
<dbReference type="GeneID" id="4906844"/>
<dbReference type="STRING" id="399550.Smar_1288"/>
<organism evidence="1 2">
    <name type="scientific">Staphylothermus marinus (strain ATCC 43588 / DSM 3639 / JCM 9404 / F1)</name>
    <dbReference type="NCBI Taxonomy" id="399550"/>
    <lineage>
        <taxon>Archaea</taxon>
        <taxon>Thermoproteota</taxon>
        <taxon>Thermoprotei</taxon>
        <taxon>Desulfurococcales</taxon>
        <taxon>Desulfurococcaceae</taxon>
        <taxon>Staphylothermus</taxon>
    </lineage>
</organism>
<dbReference type="OrthoDB" id="26708at2157"/>
<dbReference type="Proteomes" id="UP000000254">
    <property type="component" value="Chromosome"/>
</dbReference>
<dbReference type="EMBL" id="CP000575">
    <property type="protein sequence ID" value="ABN70379.1"/>
    <property type="molecule type" value="Genomic_DNA"/>
</dbReference>
<dbReference type="eggNOG" id="arCOG04123">
    <property type="taxonomic scope" value="Archaea"/>
</dbReference>
<sequence length="133" mass="16187">MDGYFPNLEAWVKRQQEIKESFMKAEEHYEKLDRLELILLSRQAFQHMLRTIEAFDQWLKEPMVISHMPREMLVDLWTKLRTIFYQLLDLDIEHTSKFNEYIKKLAKEGKLNPILTIGRREKETRRFQVTPSM</sequence>
<name>A3DP19_STAMF</name>
<dbReference type="KEGG" id="smr:Smar_1288"/>
<evidence type="ECO:0000313" key="1">
    <source>
        <dbReference type="EMBL" id="ABN70379.1"/>
    </source>
</evidence>
<proteinExistence type="predicted"/>
<protein>
    <recommendedName>
        <fullName evidence="3">DUF2153 domain-containing protein</fullName>
    </recommendedName>
</protein>
<reference evidence="2" key="1">
    <citation type="journal article" date="2009" name="BMC Genomics">
        <title>The complete genome sequence of Staphylothermus marinus reveals differences in sulfur metabolism among heterotrophic Crenarchaeota.</title>
        <authorList>
            <person name="Anderson I.J."/>
            <person name="Dharmarajan L."/>
            <person name="Rodriguez J."/>
            <person name="Hooper S."/>
            <person name="Porat I."/>
            <person name="Ulrich L.E."/>
            <person name="Elkins J.G."/>
            <person name="Mavromatis K."/>
            <person name="Sun H."/>
            <person name="Land M."/>
            <person name="Lapidus A."/>
            <person name="Lucas S."/>
            <person name="Barry K."/>
            <person name="Huber H."/>
            <person name="Zhulin I.B."/>
            <person name="Whitman W.B."/>
            <person name="Mukhopadhyay B."/>
            <person name="Woese C."/>
            <person name="Bristow J."/>
            <person name="Kyrpides N."/>
        </authorList>
    </citation>
    <scope>NUCLEOTIDE SEQUENCE [LARGE SCALE GENOMIC DNA]</scope>
    <source>
        <strain evidence="2">ATCC 43588 / DSM 3639 / JCM 9404 / F1</strain>
    </source>
</reference>
<dbReference type="InterPro" id="IPR014450">
    <property type="entry name" value="UCP008210"/>
</dbReference>
<reference evidence="1 2" key="2">
    <citation type="journal article" date="2009" name="Stand. Genomic Sci.">
        <title>Complete genome sequence of Staphylothermus marinus Stetter and Fiala 1986 type strain F1.</title>
        <authorList>
            <person name="Anderson I.J."/>
            <person name="Sun H."/>
            <person name="Lapidus A."/>
            <person name="Copeland A."/>
            <person name="Glavina Del Rio T."/>
            <person name="Tice H."/>
            <person name="Dalin E."/>
            <person name="Lucas S."/>
            <person name="Barry K."/>
            <person name="Land M."/>
            <person name="Richardson P."/>
            <person name="Huber H."/>
            <person name="Kyrpides N.C."/>
        </authorList>
    </citation>
    <scope>NUCLEOTIDE SEQUENCE [LARGE SCALE GENOMIC DNA]</scope>
    <source>
        <strain evidence="2">ATCC 43588 / DSM 3639 / JCM 9404 / F1</strain>
    </source>
</reference>
<accession>A3DP19</accession>
<dbReference type="Pfam" id="PF09921">
    <property type="entry name" value="DUF2153"/>
    <property type="match status" value="1"/>
</dbReference>
<gene>
    <name evidence="1" type="ordered locus">Smar_1288</name>
</gene>
<evidence type="ECO:0000313" key="2">
    <source>
        <dbReference type="Proteomes" id="UP000000254"/>
    </source>
</evidence>
<evidence type="ECO:0008006" key="3">
    <source>
        <dbReference type="Google" id="ProtNLM"/>
    </source>
</evidence>
<dbReference type="AlphaFoldDB" id="A3DP19"/>